<gene>
    <name evidence="1" type="ORF">LOK49_LG14G02266</name>
</gene>
<name>A0ACC0FDY7_9ERIC</name>
<comment type="caution">
    <text evidence="1">The sequence shown here is derived from an EMBL/GenBank/DDBJ whole genome shotgun (WGS) entry which is preliminary data.</text>
</comment>
<dbReference type="Proteomes" id="UP001060215">
    <property type="component" value="Chromosome 15"/>
</dbReference>
<organism evidence="1 2">
    <name type="scientific">Camellia lanceoleosa</name>
    <dbReference type="NCBI Taxonomy" id="1840588"/>
    <lineage>
        <taxon>Eukaryota</taxon>
        <taxon>Viridiplantae</taxon>
        <taxon>Streptophyta</taxon>
        <taxon>Embryophyta</taxon>
        <taxon>Tracheophyta</taxon>
        <taxon>Spermatophyta</taxon>
        <taxon>Magnoliopsida</taxon>
        <taxon>eudicotyledons</taxon>
        <taxon>Gunneridae</taxon>
        <taxon>Pentapetalae</taxon>
        <taxon>asterids</taxon>
        <taxon>Ericales</taxon>
        <taxon>Theaceae</taxon>
        <taxon>Camellia</taxon>
    </lineage>
</organism>
<accession>A0ACC0FDY7</accession>
<dbReference type="EMBL" id="CM045772">
    <property type="protein sequence ID" value="KAI7986393.1"/>
    <property type="molecule type" value="Genomic_DNA"/>
</dbReference>
<keyword evidence="2" id="KW-1185">Reference proteome</keyword>
<proteinExistence type="predicted"/>
<protein>
    <submittedName>
        <fullName evidence="1">Uncharacterized protein</fullName>
    </submittedName>
</protein>
<evidence type="ECO:0000313" key="2">
    <source>
        <dbReference type="Proteomes" id="UP001060215"/>
    </source>
</evidence>
<sequence>MEPPRSLSKDKDKETNSEYQKKRKLPTAQELIAYYESQGMESKEASVKVIEDLQKALFFRITSSSSSRGISNSSDTKKKMVMAETSRKQLDVINARLINLEMKLDSKPGYPQTLAIGVASGATLRGLGTLFPHVAAAFSHIWNAVRSITTKEGGFNPQTLVFCNIGVKE</sequence>
<evidence type="ECO:0000313" key="1">
    <source>
        <dbReference type="EMBL" id="KAI7986393.1"/>
    </source>
</evidence>
<reference evidence="1 2" key="1">
    <citation type="journal article" date="2022" name="Plant J.">
        <title>Chromosome-level genome of Camellia lanceoleosa provides a valuable resource for understanding genome evolution and self-incompatibility.</title>
        <authorList>
            <person name="Gong W."/>
            <person name="Xiao S."/>
            <person name="Wang L."/>
            <person name="Liao Z."/>
            <person name="Chang Y."/>
            <person name="Mo W."/>
            <person name="Hu G."/>
            <person name="Li W."/>
            <person name="Zhao G."/>
            <person name="Zhu H."/>
            <person name="Hu X."/>
            <person name="Ji K."/>
            <person name="Xiang X."/>
            <person name="Song Q."/>
            <person name="Yuan D."/>
            <person name="Jin S."/>
            <person name="Zhang L."/>
        </authorList>
    </citation>
    <scope>NUCLEOTIDE SEQUENCE [LARGE SCALE GENOMIC DNA]</scope>
    <source>
        <strain evidence="1">SQ_2022a</strain>
    </source>
</reference>